<sequence>ESSIVEEPLTHGINHTPAAPDPNATISAPHHHYTTASPPTTTTTPTRHQHPPNCHPP</sequence>
<feature type="non-terminal residue" evidence="2">
    <location>
        <position position="1"/>
    </location>
</feature>
<dbReference type="AlphaFoldDB" id="A0A392TVJ1"/>
<organism evidence="2 3">
    <name type="scientific">Trifolium medium</name>
    <dbReference type="NCBI Taxonomy" id="97028"/>
    <lineage>
        <taxon>Eukaryota</taxon>
        <taxon>Viridiplantae</taxon>
        <taxon>Streptophyta</taxon>
        <taxon>Embryophyta</taxon>
        <taxon>Tracheophyta</taxon>
        <taxon>Spermatophyta</taxon>
        <taxon>Magnoliopsida</taxon>
        <taxon>eudicotyledons</taxon>
        <taxon>Gunneridae</taxon>
        <taxon>Pentapetalae</taxon>
        <taxon>rosids</taxon>
        <taxon>fabids</taxon>
        <taxon>Fabales</taxon>
        <taxon>Fabaceae</taxon>
        <taxon>Papilionoideae</taxon>
        <taxon>50 kb inversion clade</taxon>
        <taxon>NPAAA clade</taxon>
        <taxon>Hologalegina</taxon>
        <taxon>IRL clade</taxon>
        <taxon>Trifolieae</taxon>
        <taxon>Trifolium</taxon>
    </lineage>
</organism>
<name>A0A392TVJ1_9FABA</name>
<reference evidence="2 3" key="1">
    <citation type="journal article" date="2018" name="Front. Plant Sci.">
        <title>Red Clover (Trifolium pratense) and Zigzag Clover (T. medium) - A Picture of Genomic Similarities and Differences.</title>
        <authorList>
            <person name="Dluhosova J."/>
            <person name="Istvanek J."/>
            <person name="Nedelnik J."/>
            <person name="Repkova J."/>
        </authorList>
    </citation>
    <scope>NUCLEOTIDE SEQUENCE [LARGE SCALE GENOMIC DNA]</scope>
    <source>
        <strain evidence="3">cv. 10/8</strain>
        <tissue evidence="2">Leaf</tissue>
    </source>
</reference>
<keyword evidence="3" id="KW-1185">Reference proteome</keyword>
<protein>
    <submittedName>
        <fullName evidence="2">Uncharacterized protein</fullName>
    </submittedName>
</protein>
<dbReference type="EMBL" id="LXQA010671167">
    <property type="protein sequence ID" value="MCI65181.1"/>
    <property type="molecule type" value="Genomic_DNA"/>
</dbReference>
<proteinExistence type="predicted"/>
<feature type="region of interest" description="Disordered" evidence="1">
    <location>
        <begin position="1"/>
        <end position="57"/>
    </location>
</feature>
<accession>A0A392TVJ1</accession>
<evidence type="ECO:0000256" key="1">
    <source>
        <dbReference type="SAM" id="MobiDB-lite"/>
    </source>
</evidence>
<dbReference type="Proteomes" id="UP000265520">
    <property type="component" value="Unassembled WGS sequence"/>
</dbReference>
<comment type="caution">
    <text evidence="2">The sequence shown here is derived from an EMBL/GenBank/DDBJ whole genome shotgun (WGS) entry which is preliminary data.</text>
</comment>
<evidence type="ECO:0000313" key="3">
    <source>
        <dbReference type="Proteomes" id="UP000265520"/>
    </source>
</evidence>
<feature type="compositionally biased region" description="Low complexity" evidence="1">
    <location>
        <begin position="34"/>
        <end position="46"/>
    </location>
</feature>
<evidence type="ECO:0000313" key="2">
    <source>
        <dbReference type="EMBL" id="MCI65181.1"/>
    </source>
</evidence>